<proteinExistence type="predicted"/>
<dbReference type="AlphaFoldDB" id="A0AAV7QCJ1"/>
<dbReference type="Proteomes" id="UP001066276">
    <property type="component" value="Chromosome 6"/>
</dbReference>
<reference evidence="1" key="1">
    <citation type="journal article" date="2022" name="bioRxiv">
        <title>Sequencing and chromosome-scale assembly of the giantPleurodeles waltlgenome.</title>
        <authorList>
            <person name="Brown T."/>
            <person name="Elewa A."/>
            <person name="Iarovenko S."/>
            <person name="Subramanian E."/>
            <person name="Araus A.J."/>
            <person name="Petzold A."/>
            <person name="Susuki M."/>
            <person name="Suzuki K.-i.T."/>
            <person name="Hayashi T."/>
            <person name="Toyoda A."/>
            <person name="Oliveira C."/>
            <person name="Osipova E."/>
            <person name="Leigh N.D."/>
            <person name="Simon A."/>
            <person name="Yun M.H."/>
        </authorList>
    </citation>
    <scope>NUCLEOTIDE SEQUENCE</scope>
    <source>
        <strain evidence="1">20211129_DDA</strain>
        <tissue evidence="1">Liver</tissue>
    </source>
</reference>
<gene>
    <name evidence="1" type="ORF">NDU88_004613</name>
</gene>
<name>A0AAV7QCJ1_PLEWA</name>
<sequence>MPGWGRRRVMPLTPQQVCFWLVDAQSQYQKHFQCIWVVQRKFAPGPKRSRTNALLETLRLRKDAMDQAIALLKAQLPGLPGEKAESPRGVGVPPREAFHSVPKRAYGLGKRMKELQG</sequence>
<evidence type="ECO:0000313" key="1">
    <source>
        <dbReference type="EMBL" id="KAJ1138222.1"/>
    </source>
</evidence>
<protein>
    <submittedName>
        <fullName evidence="1">Uncharacterized protein</fullName>
    </submittedName>
</protein>
<comment type="caution">
    <text evidence="1">The sequence shown here is derived from an EMBL/GenBank/DDBJ whole genome shotgun (WGS) entry which is preliminary data.</text>
</comment>
<keyword evidence="2" id="KW-1185">Reference proteome</keyword>
<organism evidence="1 2">
    <name type="scientific">Pleurodeles waltl</name>
    <name type="common">Iberian ribbed newt</name>
    <dbReference type="NCBI Taxonomy" id="8319"/>
    <lineage>
        <taxon>Eukaryota</taxon>
        <taxon>Metazoa</taxon>
        <taxon>Chordata</taxon>
        <taxon>Craniata</taxon>
        <taxon>Vertebrata</taxon>
        <taxon>Euteleostomi</taxon>
        <taxon>Amphibia</taxon>
        <taxon>Batrachia</taxon>
        <taxon>Caudata</taxon>
        <taxon>Salamandroidea</taxon>
        <taxon>Salamandridae</taxon>
        <taxon>Pleurodelinae</taxon>
        <taxon>Pleurodeles</taxon>
    </lineage>
</organism>
<accession>A0AAV7QCJ1</accession>
<evidence type="ECO:0000313" key="2">
    <source>
        <dbReference type="Proteomes" id="UP001066276"/>
    </source>
</evidence>
<dbReference type="EMBL" id="JANPWB010000010">
    <property type="protein sequence ID" value="KAJ1138222.1"/>
    <property type="molecule type" value="Genomic_DNA"/>
</dbReference>